<evidence type="ECO:0000256" key="6">
    <source>
        <dbReference type="ARBA" id="ARBA00023004"/>
    </source>
</evidence>
<keyword evidence="3" id="KW-0479">Metal-binding</keyword>
<dbReference type="Proteomes" id="UP001491310">
    <property type="component" value="Unassembled WGS sequence"/>
</dbReference>
<dbReference type="PANTHER" id="PTHR43779">
    <property type="entry name" value="DIOXYGENASE RV0097-RELATED"/>
    <property type="match status" value="1"/>
</dbReference>
<keyword evidence="5" id="KW-0560">Oxidoreductase</keyword>
<evidence type="ECO:0000313" key="9">
    <source>
        <dbReference type="Proteomes" id="UP001491310"/>
    </source>
</evidence>
<keyword evidence="4" id="KW-0223">Dioxygenase</keyword>
<dbReference type="InterPro" id="IPR042098">
    <property type="entry name" value="TauD-like_sf"/>
</dbReference>
<evidence type="ECO:0000256" key="1">
    <source>
        <dbReference type="ARBA" id="ARBA00001954"/>
    </source>
</evidence>
<protein>
    <recommendedName>
        <fullName evidence="7">TauD/TfdA-like domain-containing protein</fullName>
    </recommendedName>
</protein>
<dbReference type="PANTHER" id="PTHR43779:SF2">
    <property type="entry name" value="ALPHA-KETOGLUTARATE-DEPENDENT XANTHINE DIOXYGENASE XAN1"/>
    <property type="match status" value="1"/>
</dbReference>
<evidence type="ECO:0000256" key="5">
    <source>
        <dbReference type="ARBA" id="ARBA00023002"/>
    </source>
</evidence>
<keyword evidence="9" id="KW-1185">Reference proteome</keyword>
<reference evidence="8 9" key="1">
    <citation type="journal article" date="2024" name="Nat. Commun.">
        <title>Phylogenomics reveals the evolutionary origins of lichenization in chlorophyte algae.</title>
        <authorList>
            <person name="Puginier C."/>
            <person name="Libourel C."/>
            <person name="Otte J."/>
            <person name="Skaloud P."/>
            <person name="Haon M."/>
            <person name="Grisel S."/>
            <person name="Petersen M."/>
            <person name="Berrin J.G."/>
            <person name="Delaux P.M."/>
            <person name="Dal Grande F."/>
            <person name="Keller J."/>
        </authorList>
    </citation>
    <scope>NUCLEOTIDE SEQUENCE [LARGE SCALE GENOMIC DNA]</scope>
    <source>
        <strain evidence="8 9">SAG 216-7</strain>
    </source>
</reference>
<keyword evidence="6" id="KW-0408">Iron</keyword>
<feature type="domain" description="TauD/TfdA-like" evidence="7">
    <location>
        <begin position="37"/>
        <end position="329"/>
    </location>
</feature>
<dbReference type="EMBL" id="JALJOT010000017">
    <property type="protein sequence ID" value="KAK9901709.1"/>
    <property type="molecule type" value="Genomic_DNA"/>
</dbReference>
<dbReference type="InterPro" id="IPR003819">
    <property type="entry name" value="TauD/TfdA-like"/>
</dbReference>
<evidence type="ECO:0000256" key="2">
    <source>
        <dbReference type="ARBA" id="ARBA00005896"/>
    </source>
</evidence>
<gene>
    <name evidence="8" type="ORF">WJX75_009665</name>
</gene>
<evidence type="ECO:0000313" key="8">
    <source>
        <dbReference type="EMBL" id="KAK9901709.1"/>
    </source>
</evidence>
<name>A0ABR2YBZ7_9CHLO</name>
<evidence type="ECO:0000259" key="7">
    <source>
        <dbReference type="Pfam" id="PF02668"/>
    </source>
</evidence>
<dbReference type="Gene3D" id="3.60.130.10">
    <property type="entry name" value="Clavaminate synthase-like"/>
    <property type="match status" value="1"/>
</dbReference>
<organism evidence="8 9">
    <name type="scientific">Coccomyxa subellipsoidea</name>
    <dbReference type="NCBI Taxonomy" id="248742"/>
    <lineage>
        <taxon>Eukaryota</taxon>
        <taxon>Viridiplantae</taxon>
        <taxon>Chlorophyta</taxon>
        <taxon>core chlorophytes</taxon>
        <taxon>Trebouxiophyceae</taxon>
        <taxon>Trebouxiophyceae incertae sedis</taxon>
        <taxon>Coccomyxaceae</taxon>
        <taxon>Coccomyxa</taxon>
    </lineage>
</organism>
<evidence type="ECO:0000256" key="3">
    <source>
        <dbReference type="ARBA" id="ARBA00022723"/>
    </source>
</evidence>
<dbReference type="Pfam" id="PF02668">
    <property type="entry name" value="TauD"/>
    <property type="match status" value="1"/>
</dbReference>
<proteinExistence type="inferred from homology"/>
<sequence>MTSATRLACVSVVGFKTDQRPKSALKEKFAQEGWSLEELHRTLGARITGVAADPSSFSPEQRTLLAAAFATYDLLLFPDQVLTPAQEFAFITSFPHDENAVARAQNSLKGQDPYSPVLRIPDCPLITVWPHGIPLTDYWGLSTPEAVWEDHHAAWRQDWGDRPSSNSLSALYHVESNESNQVSFCSASAAWERLTPEEQSSAAKLRAVYRRDAFAGCGVFDTCEDKILRMPHEECERVCAAADARGTAGTVMPLFNEDPLTGSRALNCHPLHFYTFEGMQRPEAGELLKSYIVPVTAPDQVLNLTWKKGDLAVWNNRKMLHTGTPSREADKTSTRLFHMTLLDCDAPLQPIAV</sequence>
<comment type="similarity">
    <text evidence="2">Belongs to the TfdA dioxygenase family.</text>
</comment>
<comment type="caution">
    <text evidence="8">The sequence shown here is derived from an EMBL/GenBank/DDBJ whole genome shotgun (WGS) entry which is preliminary data.</text>
</comment>
<comment type="cofactor">
    <cofactor evidence="1">
        <name>Fe(2+)</name>
        <dbReference type="ChEBI" id="CHEBI:29033"/>
    </cofactor>
</comment>
<accession>A0ABR2YBZ7</accession>
<dbReference type="InterPro" id="IPR051178">
    <property type="entry name" value="TfdA_dioxygenase"/>
</dbReference>
<dbReference type="SUPFAM" id="SSF51197">
    <property type="entry name" value="Clavaminate synthase-like"/>
    <property type="match status" value="1"/>
</dbReference>
<evidence type="ECO:0000256" key="4">
    <source>
        <dbReference type="ARBA" id="ARBA00022964"/>
    </source>
</evidence>